<reference evidence="1 2" key="1">
    <citation type="submission" date="2018-02" db="EMBL/GenBank/DDBJ databases">
        <title>The draft genome of Sphingobacterium gobiense H7.</title>
        <authorList>
            <person name="Li L."/>
            <person name="Liu L."/>
            <person name="Zhang X."/>
            <person name="Wang T."/>
            <person name="Liang L."/>
        </authorList>
    </citation>
    <scope>NUCLEOTIDE SEQUENCE [LARGE SCALE GENOMIC DNA]</scope>
    <source>
        <strain evidence="1 2">ACCC 05757</strain>
    </source>
</reference>
<dbReference type="AlphaFoldDB" id="A0A2S9JNI7"/>
<dbReference type="EMBL" id="PVBS01000002">
    <property type="protein sequence ID" value="PRD54559.1"/>
    <property type="molecule type" value="Genomic_DNA"/>
</dbReference>
<gene>
    <name evidence="1" type="ORF">C5749_14025</name>
</gene>
<protein>
    <submittedName>
        <fullName evidence="1">Tetratricopeptide repeat protein</fullName>
    </submittedName>
</protein>
<accession>A0A2S9JNI7</accession>
<sequence length="112" mass="13270">MRNRLEELQQFLKDSPNDPFLKYAITMEYKKMGDNENTLAGFRDLRANHPDYIGTYYHFAKFLEGEGRKEEALEIYKEGMELAQRLRNRHAYNELLTAYNLAIGIADEDWDD</sequence>
<dbReference type="Gene3D" id="1.25.40.10">
    <property type="entry name" value="Tetratricopeptide repeat domain"/>
    <property type="match status" value="1"/>
</dbReference>
<organism evidence="1 2">
    <name type="scientific">Sphingobacterium gobiense</name>
    <dbReference type="NCBI Taxonomy" id="1382456"/>
    <lineage>
        <taxon>Bacteria</taxon>
        <taxon>Pseudomonadati</taxon>
        <taxon>Bacteroidota</taxon>
        <taxon>Sphingobacteriia</taxon>
        <taxon>Sphingobacteriales</taxon>
        <taxon>Sphingobacteriaceae</taxon>
        <taxon>Sphingobacterium</taxon>
    </lineage>
</organism>
<dbReference type="OrthoDB" id="1524733at2"/>
<evidence type="ECO:0000313" key="2">
    <source>
        <dbReference type="Proteomes" id="UP000238642"/>
    </source>
</evidence>
<comment type="caution">
    <text evidence="1">The sequence shown here is derived from an EMBL/GenBank/DDBJ whole genome shotgun (WGS) entry which is preliminary data.</text>
</comment>
<dbReference type="RefSeq" id="WP_105726770.1">
    <property type="nucleotide sequence ID" value="NZ_PVBS01000002.1"/>
</dbReference>
<dbReference type="SUPFAM" id="SSF48452">
    <property type="entry name" value="TPR-like"/>
    <property type="match status" value="1"/>
</dbReference>
<dbReference type="InterPro" id="IPR011990">
    <property type="entry name" value="TPR-like_helical_dom_sf"/>
</dbReference>
<name>A0A2S9JNI7_9SPHI</name>
<keyword evidence="2" id="KW-1185">Reference proteome</keyword>
<dbReference type="Proteomes" id="UP000238642">
    <property type="component" value="Unassembled WGS sequence"/>
</dbReference>
<proteinExistence type="predicted"/>
<evidence type="ECO:0000313" key="1">
    <source>
        <dbReference type="EMBL" id="PRD54559.1"/>
    </source>
</evidence>